<dbReference type="Pfam" id="PF07715">
    <property type="entry name" value="Plug"/>
    <property type="match status" value="1"/>
</dbReference>
<gene>
    <name evidence="12" type="ORF">QVO10_03395</name>
</gene>
<dbReference type="InterPro" id="IPR023996">
    <property type="entry name" value="TonB-dep_OMP_SusC/RagA"/>
</dbReference>
<dbReference type="InterPro" id="IPR037066">
    <property type="entry name" value="Plug_dom_sf"/>
</dbReference>
<evidence type="ECO:0000256" key="8">
    <source>
        <dbReference type="PROSITE-ProRule" id="PRU01360"/>
    </source>
</evidence>
<dbReference type="RefSeq" id="WP_301639065.1">
    <property type="nucleotide sequence ID" value="NZ_JAUEII010000004.1"/>
</dbReference>
<evidence type="ECO:0000259" key="11">
    <source>
        <dbReference type="Pfam" id="PF07715"/>
    </source>
</evidence>
<dbReference type="NCBIfam" id="TIGR04057">
    <property type="entry name" value="SusC_RagA_signa"/>
    <property type="match status" value="1"/>
</dbReference>
<dbReference type="SUPFAM" id="SSF56935">
    <property type="entry name" value="Porins"/>
    <property type="match status" value="1"/>
</dbReference>
<sequence length="1080" mass="120322">MKKKMKNMSGRLLLFWVLCCMIPIEVFAQGITVKGIVVDSSGEPIIGATVSEKSSKTNAIITDLDGSFSLSLSKAGKIVVSFVGMQTKEVDAVAGRTMRITLEDDSQVLDEVEVVAVGYGNARRRDLTGAISSVGEGTLKNIPVTSASSAITGRLAGVSVVTTQGSPDASVSIRVRGGGSITQSNDPLFIVDGFEVSNIDDIPPTDIESIDVLKDASSTAIYGAKGANGVILVTTKSGRSGKTEVSFNASVGFNRFYNETEVLSPYEYVYLQRELDSSENAGFFSRFGRWEDIDIYKAKQGTDWQDMLFGDTGIKQNYNLNINGGSESLIYSISYTHDDESYIMQTSNFKRDNLNVKLSKKLFNDKVRLDFNAKMTHRVIDGPSVSSGNKLRDAVKYPPVKTLTELSDEDLAGDDALELENINTLNDPWFNITNEYKKQTKFNNSYNVALTWDIIKGLSWRAEGTYGYTYDRTDNIWLANTSTANGRAGQPVAQRQYWNGNNWTLRTTLNYDVKLADIHRLDLMAGIEAKHSARDEMEINSDYFPGDYTVENILSMWNNGTAEPTYTTIEEPSRSLSYFGRLNYVLKDKYYLTFTLRADGTNVFAPGNKWGIFPAGSAAWRISDEKFMEPTKKWLSNLKLRASYGKSGNARVGSYWRQTYSPVTNIKNLYYQNGIGQSGLQPATRLRNENLTWESKYSTNVGLDMGFWNNRVNLTFDFYNDVTKDLIMEVQLPSNSGYRTQYQNLGQTTNRGVELTLNANLVNKKDFFLDFNFNISFNKNTVDELYGSGGDTEMIINGGAVEVGSDNYRIFVGEEVGLMYGYVCDGMYSFDDFTFDDASKKWVLKEGVPNVTEEVLTNSGDNFGPGHIKLKDLNGDGKIDPDNDRQIIGRALPKHTGGFGLTAGWKGFDLTALFNWSYGNDVFNASKIDYTSYQGSKRYQNMSTEMSLANRFTTIDPETGQNIYSGKFADPERLQALNANATMWHPLMNNSVMTDWAVEDGSFLRLGTLTLGYTFPKQWTKKFGAKNLRLYVTGNNLFCLTGYSGQDPEVNTSSNNMVLGYDLSAYPKSRSYIVGLNVTF</sequence>
<evidence type="ECO:0000313" key="12">
    <source>
        <dbReference type="EMBL" id="MDN0048442.1"/>
    </source>
</evidence>
<reference evidence="12" key="2">
    <citation type="submission" date="2024-05" db="EMBL/GenBank/DDBJ databases">
        <title>Identification and characterization of horizontal gene transfer across gut microbiota members of farm animals based on homology search.</title>
        <authorList>
            <person name="Schwarzerova J."/>
            <person name="Nykrynova M."/>
            <person name="Jureckova K."/>
            <person name="Cejkova D."/>
            <person name="Rychlik I."/>
        </authorList>
    </citation>
    <scope>NUCLEOTIDE SEQUENCE</scope>
    <source>
        <strain evidence="12">84_SSukc20</strain>
    </source>
</reference>
<evidence type="ECO:0000256" key="3">
    <source>
        <dbReference type="ARBA" id="ARBA00022452"/>
    </source>
</evidence>
<keyword evidence="13" id="KW-1185">Reference proteome</keyword>
<name>A0ABT7X303_9BACE</name>
<dbReference type="Gene3D" id="2.170.130.10">
    <property type="entry name" value="TonB-dependent receptor, plug domain"/>
    <property type="match status" value="1"/>
</dbReference>
<evidence type="ECO:0000256" key="6">
    <source>
        <dbReference type="ARBA" id="ARBA00023136"/>
    </source>
</evidence>
<keyword evidence="12" id="KW-0675">Receptor</keyword>
<organism evidence="12 13">
    <name type="scientific">Bacteroides gallinaceum</name>
    <dbReference type="NCBI Taxonomy" id="1462571"/>
    <lineage>
        <taxon>Bacteria</taxon>
        <taxon>Pseudomonadati</taxon>
        <taxon>Bacteroidota</taxon>
        <taxon>Bacteroidia</taxon>
        <taxon>Bacteroidales</taxon>
        <taxon>Bacteroidaceae</taxon>
        <taxon>Bacteroides</taxon>
    </lineage>
</organism>
<feature type="domain" description="TonB-dependent receptor-like beta-barrel" evidence="10">
    <location>
        <begin position="423"/>
        <end position="1037"/>
    </location>
</feature>
<evidence type="ECO:0000256" key="4">
    <source>
        <dbReference type="ARBA" id="ARBA00022692"/>
    </source>
</evidence>
<evidence type="ECO:0000313" key="13">
    <source>
        <dbReference type="Proteomes" id="UP001167871"/>
    </source>
</evidence>
<keyword evidence="7 8" id="KW-0998">Cell outer membrane</keyword>
<comment type="caution">
    <text evidence="12">The sequence shown here is derived from an EMBL/GenBank/DDBJ whole genome shotgun (WGS) entry which is preliminary data.</text>
</comment>
<evidence type="ECO:0000256" key="1">
    <source>
        <dbReference type="ARBA" id="ARBA00004571"/>
    </source>
</evidence>
<dbReference type="InterPro" id="IPR036942">
    <property type="entry name" value="Beta-barrel_TonB_sf"/>
</dbReference>
<protein>
    <submittedName>
        <fullName evidence="12">TonB-dependent receptor</fullName>
    </submittedName>
</protein>
<dbReference type="Gene3D" id="2.40.170.20">
    <property type="entry name" value="TonB-dependent receptor, beta-barrel domain"/>
    <property type="match status" value="1"/>
</dbReference>
<dbReference type="InterPro" id="IPR012910">
    <property type="entry name" value="Plug_dom"/>
</dbReference>
<feature type="domain" description="TonB-dependent receptor plug" evidence="11">
    <location>
        <begin position="124"/>
        <end position="230"/>
    </location>
</feature>
<dbReference type="InterPro" id="IPR008969">
    <property type="entry name" value="CarboxyPept-like_regulatory"/>
</dbReference>
<accession>A0ABT7X303</accession>
<dbReference type="EMBL" id="JAUEII010000004">
    <property type="protein sequence ID" value="MDN0048442.1"/>
    <property type="molecule type" value="Genomic_DNA"/>
</dbReference>
<dbReference type="SUPFAM" id="SSF49464">
    <property type="entry name" value="Carboxypeptidase regulatory domain-like"/>
    <property type="match status" value="1"/>
</dbReference>
<reference evidence="12" key="1">
    <citation type="submission" date="2023-06" db="EMBL/GenBank/DDBJ databases">
        <authorList>
            <person name="Zeman M."/>
            <person name="Kubasova T."/>
            <person name="Jahodarova E."/>
            <person name="Nykrynova M."/>
            <person name="Rychlik I."/>
        </authorList>
    </citation>
    <scope>NUCLEOTIDE SEQUENCE</scope>
    <source>
        <strain evidence="12">84_SSukc20</strain>
    </source>
</reference>
<proteinExistence type="inferred from homology"/>
<dbReference type="Pfam" id="PF13715">
    <property type="entry name" value="CarbopepD_reg_2"/>
    <property type="match status" value="1"/>
</dbReference>
<evidence type="ECO:0000256" key="2">
    <source>
        <dbReference type="ARBA" id="ARBA00022448"/>
    </source>
</evidence>
<keyword evidence="2 8" id="KW-0813">Transport</keyword>
<keyword evidence="5 9" id="KW-0798">TonB box</keyword>
<evidence type="ECO:0000256" key="9">
    <source>
        <dbReference type="RuleBase" id="RU003357"/>
    </source>
</evidence>
<dbReference type="InterPro" id="IPR000531">
    <property type="entry name" value="Beta-barrel_TonB"/>
</dbReference>
<keyword evidence="6 8" id="KW-0472">Membrane</keyword>
<dbReference type="NCBIfam" id="TIGR04056">
    <property type="entry name" value="OMP_RagA_SusC"/>
    <property type="match status" value="1"/>
</dbReference>
<evidence type="ECO:0000259" key="10">
    <source>
        <dbReference type="Pfam" id="PF00593"/>
    </source>
</evidence>
<evidence type="ECO:0000256" key="7">
    <source>
        <dbReference type="ARBA" id="ARBA00023237"/>
    </source>
</evidence>
<comment type="similarity">
    <text evidence="8 9">Belongs to the TonB-dependent receptor family.</text>
</comment>
<keyword evidence="3 8" id="KW-1134">Transmembrane beta strand</keyword>
<dbReference type="Proteomes" id="UP001167871">
    <property type="component" value="Unassembled WGS sequence"/>
</dbReference>
<dbReference type="InterPro" id="IPR023997">
    <property type="entry name" value="TonB-dep_OMP_SusC/RagA_CS"/>
</dbReference>
<dbReference type="Pfam" id="PF00593">
    <property type="entry name" value="TonB_dep_Rec_b-barrel"/>
    <property type="match status" value="1"/>
</dbReference>
<keyword evidence="4 8" id="KW-0812">Transmembrane</keyword>
<dbReference type="Gene3D" id="2.60.40.1120">
    <property type="entry name" value="Carboxypeptidase-like, regulatory domain"/>
    <property type="match status" value="1"/>
</dbReference>
<evidence type="ECO:0000256" key="5">
    <source>
        <dbReference type="ARBA" id="ARBA00023077"/>
    </source>
</evidence>
<dbReference type="InterPro" id="IPR039426">
    <property type="entry name" value="TonB-dep_rcpt-like"/>
</dbReference>
<dbReference type="PROSITE" id="PS52016">
    <property type="entry name" value="TONB_DEPENDENT_REC_3"/>
    <property type="match status" value="1"/>
</dbReference>
<comment type="subcellular location">
    <subcellularLocation>
        <location evidence="1 8">Cell outer membrane</location>
        <topology evidence="1 8">Multi-pass membrane protein</topology>
    </subcellularLocation>
</comment>